<dbReference type="CDD" id="cd17536">
    <property type="entry name" value="REC_YesN-like"/>
    <property type="match status" value="1"/>
</dbReference>
<keyword evidence="3" id="KW-0805">Transcription regulation</keyword>
<organism evidence="9">
    <name type="scientific">Nitratidesulfovibrio vulgaris (strain DSM 19637 / Miyazaki F)</name>
    <name type="common">Desulfovibrio vulgaris</name>
    <dbReference type="NCBI Taxonomy" id="883"/>
    <lineage>
        <taxon>Bacteria</taxon>
        <taxon>Pseudomonadati</taxon>
        <taxon>Thermodesulfobacteriota</taxon>
        <taxon>Desulfovibrionia</taxon>
        <taxon>Desulfovibrionales</taxon>
        <taxon>Desulfovibrionaceae</taxon>
        <taxon>Nitratidesulfovibrio</taxon>
    </lineage>
</organism>
<protein>
    <submittedName>
        <fullName evidence="9">Anti-sigma-factor antagonist</fullName>
    </submittedName>
</protein>
<feature type="modified residue" description="4-aspartylphosphate" evidence="6">
    <location>
        <position position="51"/>
    </location>
</feature>
<feature type="domain" description="Response regulatory" evidence="7">
    <location>
        <begin position="2"/>
        <end position="116"/>
    </location>
</feature>
<accession>B8DLB2</accession>
<dbReference type="GO" id="GO:0032993">
    <property type="term" value="C:protein-DNA complex"/>
    <property type="evidence" value="ECO:0007669"/>
    <property type="project" value="TreeGrafter"/>
</dbReference>
<keyword evidence="5" id="KW-0804">Transcription</keyword>
<dbReference type="PANTHER" id="PTHR48111:SF1">
    <property type="entry name" value="TWO-COMPONENT RESPONSE REGULATOR ORR33"/>
    <property type="match status" value="1"/>
</dbReference>
<dbReference type="Gene3D" id="3.40.50.2300">
    <property type="match status" value="1"/>
</dbReference>
<dbReference type="HOGENOM" id="CLU_1159617_0_0_7"/>
<sequence>MRILVIDDEVPTLKMFGLLLEALGHVPLAAESGEEGLIRFDRERPDVVLTDIKMPGIDGMDVLRALKEADPRSEVIVITGHGDTELAIEALHLDATDFINKPVRREALEHALARAEERIRLKRAKEEEIRLVAGPGVDLQAAAAARDAGPDAPDAPDVTDVANATGAAADAAHDGAAVVRIRGTVNSPAEPVLRHVFEEALLTGAPTVVLDFEPSVSVNGAGIAVLAELVRHARGLGRAVRISGVSPNLSTVFDVVGIAHNATVEVAAMAE</sequence>
<dbReference type="CDD" id="cd07043">
    <property type="entry name" value="STAS_anti-anti-sigma_factors"/>
    <property type="match status" value="1"/>
</dbReference>
<feature type="domain" description="STAS" evidence="8">
    <location>
        <begin position="174"/>
        <end position="271"/>
    </location>
</feature>
<evidence type="ECO:0000259" key="7">
    <source>
        <dbReference type="PROSITE" id="PS50110"/>
    </source>
</evidence>
<dbReference type="EMBL" id="CP001197">
    <property type="protein sequence ID" value="ACL08174.1"/>
    <property type="molecule type" value="Genomic_DNA"/>
</dbReference>
<dbReference type="SUPFAM" id="SSF52172">
    <property type="entry name" value="CheY-like"/>
    <property type="match status" value="1"/>
</dbReference>
<keyword evidence="4" id="KW-0238">DNA-binding</keyword>
<gene>
    <name evidence="9" type="ordered locus">DvMF_1223</name>
</gene>
<dbReference type="KEGG" id="dvm:DvMF_1223"/>
<dbReference type="STRING" id="883.DvMF_1223"/>
<evidence type="ECO:0000256" key="5">
    <source>
        <dbReference type="ARBA" id="ARBA00023163"/>
    </source>
</evidence>
<evidence type="ECO:0000313" key="9">
    <source>
        <dbReference type="EMBL" id="ACL08174.1"/>
    </source>
</evidence>
<keyword evidence="2" id="KW-0902">Two-component regulatory system</keyword>
<dbReference type="PROSITE" id="PS50110">
    <property type="entry name" value="RESPONSE_REGULATORY"/>
    <property type="match status" value="1"/>
</dbReference>
<dbReference type="InterPro" id="IPR058548">
    <property type="entry name" value="MlaB-like_STAS"/>
</dbReference>
<dbReference type="PROSITE" id="PS50801">
    <property type="entry name" value="STAS"/>
    <property type="match status" value="1"/>
</dbReference>
<dbReference type="SMART" id="SM00448">
    <property type="entry name" value="REC"/>
    <property type="match status" value="1"/>
</dbReference>
<dbReference type="Pfam" id="PF13466">
    <property type="entry name" value="STAS_2"/>
    <property type="match status" value="1"/>
</dbReference>
<dbReference type="PANTHER" id="PTHR48111">
    <property type="entry name" value="REGULATOR OF RPOS"/>
    <property type="match status" value="1"/>
</dbReference>
<dbReference type="InterPro" id="IPR011006">
    <property type="entry name" value="CheY-like_superfamily"/>
</dbReference>
<dbReference type="GO" id="GO:0005829">
    <property type="term" value="C:cytosol"/>
    <property type="evidence" value="ECO:0007669"/>
    <property type="project" value="TreeGrafter"/>
</dbReference>
<evidence type="ECO:0000256" key="1">
    <source>
        <dbReference type="ARBA" id="ARBA00022553"/>
    </source>
</evidence>
<dbReference type="GO" id="GO:0000976">
    <property type="term" value="F:transcription cis-regulatory region binding"/>
    <property type="evidence" value="ECO:0007669"/>
    <property type="project" value="TreeGrafter"/>
</dbReference>
<dbReference type="SUPFAM" id="SSF52091">
    <property type="entry name" value="SpoIIaa-like"/>
    <property type="match status" value="1"/>
</dbReference>
<keyword evidence="1 6" id="KW-0597">Phosphoprotein</keyword>
<dbReference type="Gene3D" id="3.30.750.24">
    <property type="entry name" value="STAS domain"/>
    <property type="match status" value="1"/>
</dbReference>
<name>B8DLB2_NITV9</name>
<reference evidence="9" key="1">
    <citation type="submission" date="2008-10" db="EMBL/GenBank/DDBJ databases">
        <title>Complete sequence of Desulfovibrio vulgaris str. 'Miyazaki F'.</title>
        <authorList>
            <person name="Lucas S."/>
            <person name="Copeland A."/>
            <person name="Lapidus A."/>
            <person name="Glavina del Rio T."/>
            <person name="Dalin E."/>
            <person name="Tice H."/>
            <person name="Bruce D."/>
            <person name="Goodwin L."/>
            <person name="Pitluck S."/>
            <person name="Sims D."/>
            <person name="Brettin T."/>
            <person name="Detter J.C."/>
            <person name="Han C."/>
            <person name="Larimer F."/>
            <person name="Land M."/>
            <person name="Hauser L."/>
            <person name="Kyrpides N."/>
            <person name="Mikhailova N."/>
            <person name="Hazen T.C."/>
            <person name="Richardson P."/>
        </authorList>
    </citation>
    <scope>NUCLEOTIDE SEQUENCE</scope>
    <source>
        <strain evidence="9">Miyazaki F</strain>
    </source>
</reference>
<dbReference type="eggNOG" id="COG2204">
    <property type="taxonomic scope" value="Bacteria"/>
</dbReference>
<evidence type="ECO:0000256" key="6">
    <source>
        <dbReference type="PROSITE-ProRule" id="PRU00169"/>
    </source>
</evidence>
<evidence type="ECO:0000256" key="2">
    <source>
        <dbReference type="ARBA" id="ARBA00023012"/>
    </source>
</evidence>
<dbReference type="OrthoDB" id="9800029at2"/>
<dbReference type="GO" id="GO:0006355">
    <property type="term" value="P:regulation of DNA-templated transcription"/>
    <property type="evidence" value="ECO:0007669"/>
    <property type="project" value="TreeGrafter"/>
</dbReference>
<dbReference type="Pfam" id="PF00072">
    <property type="entry name" value="Response_reg"/>
    <property type="match status" value="1"/>
</dbReference>
<evidence type="ECO:0000256" key="3">
    <source>
        <dbReference type="ARBA" id="ARBA00023015"/>
    </source>
</evidence>
<dbReference type="GO" id="GO:0000156">
    <property type="term" value="F:phosphorelay response regulator activity"/>
    <property type="evidence" value="ECO:0007669"/>
    <property type="project" value="TreeGrafter"/>
</dbReference>
<dbReference type="InterPro" id="IPR002645">
    <property type="entry name" value="STAS_dom"/>
</dbReference>
<evidence type="ECO:0000259" key="8">
    <source>
        <dbReference type="PROSITE" id="PS50801"/>
    </source>
</evidence>
<dbReference type="InterPro" id="IPR036513">
    <property type="entry name" value="STAS_dom_sf"/>
</dbReference>
<dbReference type="InterPro" id="IPR039420">
    <property type="entry name" value="WalR-like"/>
</dbReference>
<dbReference type="InterPro" id="IPR001789">
    <property type="entry name" value="Sig_transdc_resp-reg_receiver"/>
</dbReference>
<evidence type="ECO:0000256" key="4">
    <source>
        <dbReference type="ARBA" id="ARBA00023125"/>
    </source>
</evidence>
<proteinExistence type="predicted"/>
<dbReference type="AlphaFoldDB" id="B8DLB2"/>